<feature type="transmembrane region" description="Helical" evidence="3">
    <location>
        <begin position="39"/>
        <end position="57"/>
    </location>
</feature>
<feature type="transmembrane region" description="Helical" evidence="3">
    <location>
        <begin position="69"/>
        <end position="86"/>
    </location>
</feature>
<evidence type="ECO:0000313" key="4">
    <source>
        <dbReference type="EMBL" id="SEH52899.1"/>
    </source>
</evidence>
<accession>A0A1H6IYR6</accession>
<evidence type="ECO:0000313" key="5">
    <source>
        <dbReference type="Proteomes" id="UP000182915"/>
    </source>
</evidence>
<proteinExistence type="predicted"/>
<evidence type="ECO:0000256" key="3">
    <source>
        <dbReference type="SAM" id="Phobius"/>
    </source>
</evidence>
<feature type="region of interest" description="Disordered" evidence="2">
    <location>
        <begin position="1"/>
        <end position="32"/>
    </location>
</feature>
<keyword evidence="5" id="KW-1185">Reference proteome</keyword>
<evidence type="ECO:0000256" key="1">
    <source>
        <dbReference type="SAM" id="Coils"/>
    </source>
</evidence>
<dbReference type="Proteomes" id="UP000182915">
    <property type="component" value="Chromosome I"/>
</dbReference>
<organism evidence="4 5">
    <name type="scientific">Mycolicibacterium rutilum</name>
    <name type="common">Mycobacterium rutilum</name>
    <dbReference type="NCBI Taxonomy" id="370526"/>
    <lineage>
        <taxon>Bacteria</taxon>
        <taxon>Bacillati</taxon>
        <taxon>Actinomycetota</taxon>
        <taxon>Actinomycetes</taxon>
        <taxon>Mycobacteriales</taxon>
        <taxon>Mycobacteriaceae</taxon>
        <taxon>Mycolicibacterium</taxon>
    </lineage>
</organism>
<keyword evidence="3" id="KW-0472">Membrane</keyword>
<keyword evidence="3" id="KW-0812">Transmembrane</keyword>
<name>A0A1H6IYR6_MYCRU</name>
<evidence type="ECO:0000256" key="2">
    <source>
        <dbReference type="SAM" id="MobiDB-lite"/>
    </source>
</evidence>
<feature type="coiled-coil region" evidence="1">
    <location>
        <begin position="122"/>
        <end position="158"/>
    </location>
</feature>
<keyword evidence="3" id="KW-1133">Transmembrane helix</keyword>
<keyword evidence="1" id="KW-0175">Coiled coil</keyword>
<gene>
    <name evidence="4" type="ORF">SAMN04489835_1008</name>
</gene>
<dbReference type="AlphaFoldDB" id="A0A1H6IYR6"/>
<reference evidence="5" key="1">
    <citation type="submission" date="2016-10" db="EMBL/GenBank/DDBJ databases">
        <authorList>
            <person name="Varghese N."/>
            <person name="Submissions S."/>
        </authorList>
    </citation>
    <scope>NUCLEOTIDE SEQUENCE [LARGE SCALE GENOMIC DNA]</scope>
    <source>
        <strain evidence="5">DSM 45405</strain>
    </source>
</reference>
<sequence length="294" mass="32555">MTESDSPAQSDETVSATAEFAQRTSSAPDRVPRNRQQTYAWLAGAAVAALLLGWLILFSPGESGSRAQWFFGAAVFAMVLMTLWQTQVITRQAARTAADADERLRAELAAADLRAARQLALMRSLHETEREAQRELARAELEAHRNVFRAEREQLLAQQQKLAITEVSRAVGTHTQLLAALWNEGARILRMPDRDDREAAMSPIFEQIAQVVKDFAVELANAQVLIADDRLHRALIRVNEAVLAALQVAEDVHVAVLDGQAPDPNPVPAAQRLLYERAAEARRLAWELLRASLD</sequence>
<protein>
    <submittedName>
        <fullName evidence="4">Uncharacterized protein</fullName>
    </submittedName>
</protein>
<feature type="compositionally biased region" description="Polar residues" evidence="2">
    <location>
        <begin position="1"/>
        <end position="27"/>
    </location>
</feature>
<dbReference type="EMBL" id="LT629971">
    <property type="protein sequence ID" value="SEH52899.1"/>
    <property type="molecule type" value="Genomic_DNA"/>
</dbReference>
<dbReference type="STRING" id="370526.SAMN04489835_1008"/>